<sequence length="112" mass="12839">MKCKPGRHVAAFILLFLAEKPSYGFELLKDFETNLPINIIDSAAIYRALKKLEENGSVESKWDTSQSGAAKKYYAITDNGYKELDEFKEDIELRYKNLGFFLDKYEVIGKGE</sequence>
<dbReference type="PANTHER" id="PTHR33169:SF14">
    <property type="entry name" value="TRANSCRIPTIONAL REGULATOR RV3488"/>
    <property type="match status" value="1"/>
</dbReference>
<evidence type="ECO:0000313" key="3">
    <source>
        <dbReference type="Proteomes" id="UP001056429"/>
    </source>
</evidence>
<dbReference type="AlphaFoldDB" id="A0A9J6P6B8"/>
<dbReference type="InterPro" id="IPR036388">
    <property type="entry name" value="WH-like_DNA-bd_sf"/>
</dbReference>
<organism evidence="2 3">
    <name type="scientific">Oceanirhabdus seepicola</name>
    <dbReference type="NCBI Taxonomy" id="2828781"/>
    <lineage>
        <taxon>Bacteria</taxon>
        <taxon>Bacillati</taxon>
        <taxon>Bacillota</taxon>
        <taxon>Clostridia</taxon>
        <taxon>Eubacteriales</taxon>
        <taxon>Clostridiaceae</taxon>
        <taxon>Oceanirhabdus</taxon>
    </lineage>
</organism>
<dbReference type="RefSeq" id="WP_250860948.1">
    <property type="nucleotide sequence ID" value="NZ_JAGSOJ010000004.1"/>
</dbReference>
<name>A0A9J6P6B8_9CLOT</name>
<comment type="caution">
    <text evidence="2">The sequence shown here is derived from an EMBL/GenBank/DDBJ whole genome shotgun (WGS) entry which is preliminary data.</text>
</comment>
<dbReference type="EMBL" id="JAGSOJ010000004">
    <property type="protein sequence ID" value="MCM1991812.1"/>
    <property type="molecule type" value="Genomic_DNA"/>
</dbReference>
<dbReference type="PANTHER" id="PTHR33169">
    <property type="entry name" value="PADR-FAMILY TRANSCRIPTIONAL REGULATOR"/>
    <property type="match status" value="1"/>
</dbReference>
<dbReference type="Proteomes" id="UP001056429">
    <property type="component" value="Unassembled WGS sequence"/>
</dbReference>
<reference evidence="2" key="1">
    <citation type="journal article" date="2021" name="mSystems">
        <title>Bacteria and Archaea Synergistically Convert Glycine Betaine to Biogenic Methane in the Formosa Cold Seep of the South China Sea.</title>
        <authorList>
            <person name="Li L."/>
            <person name="Zhang W."/>
            <person name="Zhang S."/>
            <person name="Song L."/>
            <person name="Sun Q."/>
            <person name="Zhang H."/>
            <person name="Xiang H."/>
            <person name="Dong X."/>
        </authorList>
    </citation>
    <scope>NUCLEOTIDE SEQUENCE</scope>
    <source>
        <strain evidence="2">ZWT</strain>
    </source>
</reference>
<dbReference type="InterPro" id="IPR005149">
    <property type="entry name" value="Tscrpt_reg_PadR_N"/>
</dbReference>
<dbReference type="Pfam" id="PF03551">
    <property type="entry name" value="PadR"/>
    <property type="match status" value="1"/>
</dbReference>
<dbReference type="InterPro" id="IPR036390">
    <property type="entry name" value="WH_DNA-bd_sf"/>
</dbReference>
<dbReference type="InterPro" id="IPR052509">
    <property type="entry name" value="Metal_resp_DNA-bind_regulator"/>
</dbReference>
<dbReference type="SUPFAM" id="SSF46785">
    <property type="entry name" value="Winged helix' DNA-binding domain"/>
    <property type="match status" value="1"/>
</dbReference>
<protein>
    <submittedName>
        <fullName evidence="2">PadR family transcriptional regulator</fullName>
    </submittedName>
</protein>
<accession>A0A9J6P6B8</accession>
<gene>
    <name evidence="2" type="ORF">KDK92_18900</name>
</gene>
<feature type="domain" description="Transcription regulator PadR N-terminal" evidence="1">
    <location>
        <begin position="13"/>
        <end position="85"/>
    </location>
</feature>
<evidence type="ECO:0000259" key="1">
    <source>
        <dbReference type="Pfam" id="PF03551"/>
    </source>
</evidence>
<evidence type="ECO:0000313" key="2">
    <source>
        <dbReference type="EMBL" id="MCM1991812.1"/>
    </source>
</evidence>
<reference evidence="2" key="2">
    <citation type="submission" date="2021-04" db="EMBL/GenBank/DDBJ databases">
        <authorList>
            <person name="Dong X."/>
        </authorList>
    </citation>
    <scope>NUCLEOTIDE SEQUENCE</scope>
    <source>
        <strain evidence="2">ZWT</strain>
    </source>
</reference>
<keyword evidence="3" id="KW-1185">Reference proteome</keyword>
<dbReference type="Gene3D" id="1.10.10.10">
    <property type="entry name" value="Winged helix-like DNA-binding domain superfamily/Winged helix DNA-binding domain"/>
    <property type="match status" value="1"/>
</dbReference>
<proteinExistence type="predicted"/>